<dbReference type="InterPro" id="IPR051163">
    <property type="entry name" value="Sodium:Solute_Symporter_SSF"/>
</dbReference>
<feature type="transmembrane region" description="Helical" evidence="12">
    <location>
        <begin position="533"/>
        <end position="558"/>
    </location>
</feature>
<dbReference type="InterPro" id="IPR001734">
    <property type="entry name" value="Na/solute_symporter"/>
</dbReference>
<keyword evidence="9 12" id="KW-0472">Membrane</keyword>
<evidence type="ECO:0000256" key="9">
    <source>
        <dbReference type="ARBA" id="ARBA00023136"/>
    </source>
</evidence>
<feature type="transmembrane region" description="Helical" evidence="12">
    <location>
        <begin position="423"/>
        <end position="443"/>
    </location>
</feature>
<feature type="transmembrane region" description="Helical" evidence="12">
    <location>
        <begin position="86"/>
        <end position="107"/>
    </location>
</feature>
<keyword evidence="14" id="KW-1185">Reference proteome</keyword>
<sequence>MCWDQMSFWIFLTGYIILSSIKTIDKYRLELKKVKTISNDQQKVEPLIPKYKKLIINYNASYNSAFIVAGCLAESYLYGVRIVGNILSVILGFIYAYLFVQPFMYSLDEDIKTPFQYFERRYRNKKYVRAITAAAGMLFYFLFLTLYLWGCAVLLTTLIPEIPLWISVVAIGVYSIIGSTIGGFTQTTKTNIFQFLILIIGLILLLVLTVRKHKYFKPEEIWSVAVENKRTNFIETSADFTTRYTILNQCLSLSIPWTCVHSLLLPNFVRYRNIPCKSKSRNFIISNLPSMIVVYTFLFVSGGILCFIHFYGCDPIFNKQFENKNQVGVHWIYKILSEHVPSYTGILFASLIGYTVVQHSMGMALCGKTLIGEIIKPIVYDLFNFTKNSKKLIEWSNIISSVLLGFLSIGLSISFAYVRNTMLSLFFVFNNSINSPIIGLYFLSVFNPYANHFGAMLAFISNLSINFWLASGAVLFSRLKSQEFQPHTFSCNQTNFTFILNQSLAMNNLNSTQEVVDFYPKNPTLAYLYSISSIWYCLFSFIFMIVFGSLFSLVYSFVKNRSFDADSDFKEERKQYLFIYRMFKKTRVQSEKPDLIQITSF</sequence>
<dbReference type="Proteomes" id="UP000663879">
    <property type="component" value="Unassembled WGS sequence"/>
</dbReference>
<keyword evidence="10" id="KW-0739">Sodium transport</keyword>
<evidence type="ECO:0000256" key="7">
    <source>
        <dbReference type="ARBA" id="ARBA00023053"/>
    </source>
</evidence>
<feature type="transmembrane region" description="Helical" evidence="12">
    <location>
        <begin position="127"/>
        <end position="150"/>
    </location>
</feature>
<keyword evidence="4" id="KW-1003">Cell membrane</keyword>
<evidence type="ECO:0000313" key="13">
    <source>
        <dbReference type="EMBL" id="CAF0789441.1"/>
    </source>
</evidence>
<proteinExistence type="inferred from homology"/>
<evidence type="ECO:0000256" key="3">
    <source>
        <dbReference type="ARBA" id="ARBA00022448"/>
    </source>
</evidence>
<feature type="transmembrane region" description="Helical" evidence="12">
    <location>
        <begin position="455"/>
        <end position="476"/>
    </location>
</feature>
<keyword evidence="7" id="KW-0915">Sodium</keyword>
<feature type="transmembrane region" description="Helical" evidence="12">
    <location>
        <begin position="340"/>
        <end position="357"/>
    </location>
</feature>
<comment type="caution">
    <text evidence="13">The sequence shown here is derived from an EMBL/GenBank/DDBJ whole genome shotgun (WGS) entry which is preliminary data.</text>
</comment>
<comment type="similarity">
    <text evidence="2 11">Belongs to the sodium:solute symporter (SSF) (TC 2.A.21) family.</text>
</comment>
<feature type="transmembrane region" description="Helical" evidence="12">
    <location>
        <begin position="192"/>
        <end position="210"/>
    </location>
</feature>
<organism evidence="13 14">
    <name type="scientific">Brachionus calyciflorus</name>
    <dbReference type="NCBI Taxonomy" id="104777"/>
    <lineage>
        <taxon>Eukaryota</taxon>
        <taxon>Metazoa</taxon>
        <taxon>Spiralia</taxon>
        <taxon>Gnathifera</taxon>
        <taxon>Rotifera</taxon>
        <taxon>Eurotatoria</taxon>
        <taxon>Monogononta</taxon>
        <taxon>Pseudotrocha</taxon>
        <taxon>Ploima</taxon>
        <taxon>Brachionidae</taxon>
        <taxon>Brachionus</taxon>
    </lineage>
</organism>
<comment type="subcellular location">
    <subcellularLocation>
        <location evidence="1">Cell membrane</location>
        <topology evidence="1">Multi-pass membrane protein</topology>
    </subcellularLocation>
</comment>
<reference evidence="13" key="1">
    <citation type="submission" date="2021-02" db="EMBL/GenBank/DDBJ databases">
        <authorList>
            <person name="Nowell W R."/>
        </authorList>
    </citation>
    <scope>NUCLEOTIDE SEQUENCE</scope>
    <source>
        <strain evidence="13">Ploen Becks lab</strain>
    </source>
</reference>
<dbReference type="PANTHER" id="PTHR42985">
    <property type="entry name" value="SODIUM-COUPLED MONOCARBOXYLATE TRANSPORTER"/>
    <property type="match status" value="1"/>
</dbReference>
<dbReference type="GO" id="GO:0005886">
    <property type="term" value="C:plasma membrane"/>
    <property type="evidence" value="ECO:0007669"/>
    <property type="project" value="UniProtKB-SubCell"/>
</dbReference>
<dbReference type="AlphaFoldDB" id="A0A813RYA6"/>
<dbReference type="GO" id="GO:0015293">
    <property type="term" value="F:symporter activity"/>
    <property type="evidence" value="ECO:0007669"/>
    <property type="project" value="TreeGrafter"/>
</dbReference>
<protein>
    <submittedName>
        <fullName evidence="13">Uncharacterized protein</fullName>
    </submittedName>
</protein>
<evidence type="ECO:0000256" key="5">
    <source>
        <dbReference type="ARBA" id="ARBA00022692"/>
    </source>
</evidence>
<evidence type="ECO:0000256" key="4">
    <source>
        <dbReference type="ARBA" id="ARBA00022475"/>
    </source>
</evidence>
<accession>A0A813RYA6</accession>
<evidence type="ECO:0000256" key="8">
    <source>
        <dbReference type="ARBA" id="ARBA00023065"/>
    </source>
</evidence>
<dbReference type="Gene3D" id="1.20.1730.10">
    <property type="entry name" value="Sodium/glucose cotransporter"/>
    <property type="match status" value="1"/>
</dbReference>
<keyword evidence="3" id="KW-0813">Transport</keyword>
<evidence type="ECO:0000256" key="6">
    <source>
        <dbReference type="ARBA" id="ARBA00022989"/>
    </source>
</evidence>
<evidence type="ECO:0000313" key="14">
    <source>
        <dbReference type="Proteomes" id="UP000663879"/>
    </source>
</evidence>
<gene>
    <name evidence="13" type="ORF">OXX778_LOCUS5891</name>
</gene>
<keyword evidence="6 12" id="KW-1133">Transmembrane helix</keyword>
<dbReference type="GO" id="GO:0006814">
    <property type="term" value="P:sodium ion transport"/>
    <property type="evidence" value="ECO:0007669"/>
    <property type="project" value="UniProtKB-KW"/>
</dbReference>
<feature type="transmembrane region" description="Helical" evidence="12">
    <location>
        <begin position="6"/>
        <end position="24"/>
    </location>
</feature>
<feature type="transmembrane region" description="Helical" evidence="12">
    <location>
        <begin position="162"/>
        <end position="185"/>
    </location>
</feature>
<dbReference type="PROSITE" id="PS50283">
    <property type="entry name" value="NA_SOLUT_SYMP_3"/>
    <property type="match status" value="1"/>
</dbReference>
<keyword evidence="5 12" id="KW-0812">Transmembrane</keyword>
<keyword evidence="8" id="KW-0406">Ion transport</keyword>
<feature type="transmembrane region" description="Helical" evidence="12">
    <location>
        <begin position="290"/>
        <end position="311"/>
    </location>
</feature>
<evidence type="ECO:0000256" key="2">
    <source>
        <dbReference type="ARBA" id="ARBA00006434"/>
    </source>
</evidence>
<evidence type="ECO:0000256" key="12">
    <source>
        <dbReference type="SAM" id="Phobius"/>
    </source>
</evidence>
<dbReference type="PANTHER" id="PTHR42985:SF40">
    <property type="entry name" value="LD47995P-RELATED"/>
    <property type="match status" value="1"/>
</dbReference>
<dbReference type="OrthoDB" id="10116356at2759"/>
<dbReference type="Pfam" id="PF00474">
    <property type="entry name" value="SSF"/>
    <property type="match status" value="1"/>
</dbReference>
<feature type="transmembrane region" description="Helical" evidence="12">
    <location>
        <begin position="395"/>
        <end position="417"/>
    </location>
</feature>
<name>A0A813RYA6_9BILA</name>
<evidence type="ECO:0000256" key="1">
    <source>
        <dbReference type="ARBA" id="ARBA00004651"/>
    </source>
</evidence>
<evidence type="ECO:0000256" key="11">
    <source>
        <dbReference type="RuleBase" id="RU362091"/>
    </source>
</evidence>
<dbReference type="InterPro" id="IPR038377">
    <property type="entry name" value="Na/Glc_symporter_sf"/>
</dbReference>
<evidence type="ECO:0000256" key="10">
    <source>
        <dbReference type="ARBA" id="ARBA00023201"/>
    </source>
</evidence>
<dbReference type="EMBL" id="CAJNOC010000667">
    <property type="protein sequence ID" value="CAF0789441.1"/>
    <property type="molecule type" value="Genomic_DNA"/>
</dbReference>